<organism evidence="4 5">
    <name type="scientific">Cladonia borealis</name>
    <dbReference type="NCBI Taxonomy" id="184061"/>
    <lineage>
        <taxon>Eukaryota</taxon>
        <taxon>Fungi</taxon>
        <taxon>Dikarya</taxon>
        <taxon>Ascomycota</taxon>
        <taxon>Pezizomycotina</taxon>
        <taxon>Lecanoromycetes</taxon>
        <taxon>OSLEUM clade</taxon>
        <taxon>Lecanoromycetidae</taxon>
        <taxon>Lecanorales</taxon>
        <taxon>Lecanorineae</taxon>
        <taxon>Cladoniaceae</taxon>
        <taxon>Cladonia</taxon>
    </lineage>
</organism>
<protein>
    <recommendedName>
        <fullName evidence="3">NAD-dependent epimerase/dehydratase domain-containing protein</fullName>
    </recommendedName>
</protein>
<comment type="similarity">
    <text evidence="2">Belongs to the NAD(P)-dependent epimerase/dehydratase family. Dihydroflavonol-4-reductase subfamily.</text>
</comment>
<dbReference type="GO" id="GO:0016616">
    <property type="term" value="F:oxidoreductase activity, acting on the CH-OH group of donors, NAD or NADP as acceptor"/>
    <property type="evidence" value="ECO:0007669"/>
    <property type="project" value="TreeGrafter"/>
</dbReference>
<dbReference type="AlphaFoldDB" id="A0AA39R846"/>
<dbReference type="InterPro" id="IPR001509">
    <property type="entry name" value="Epimerase_deHydtase"/>
</dbReference>
<dbReference type="SUPFAM" id="SSF51735">
    <property type="entry name" value="NAD(P)-binding Rossmann-fold domains"/>
    <property type="match status" value="1"/>
</dbReference>
<accession>A0AA39R846</accession>
<evidence type="ECO:0000256" key="1">
    <source>
        <dbReference type="ARBA" id="ARBA00023002"/>
    </source>
</evidence>
<evidence type="ECO:0000313" key="5">
    <source>
        <dbReference type="Proteomes" id="UP001166286"/>
    </source>
</evidence>
<keyword evidence="5" id="KW-1185">Reference proteome</keyword>
<dbReference type="Gene3D" id="3.40.50.720">
    <property type="entry name" value="NAD(P)-binding Rossmann-like Domain"/>
    <property type="match status" value="1"/>
</dbReference>
<name>A0AA39R846_9LECA</name>
<dbReference type="EMBL" id="JAFEKC020000003">
    <property type="protein sequence ID" value="KAK0515449.1"/>
    <property type="molecule type" value="Genomic_DNA"/>
</dbReference>
<dbReference type="Pfam" id="PF01370">
    <property type="entry name" value="Epimerase"/>
    <property type="match status" value="1"/>
</dbReference>
<evidence type="ECO:0000313" key="4">
    <source>
        <dbReference type="EMBL" id="KAK0515449.1"/>
    </source>
</evidence>
<dbReference type="Proteomes" id="UP001166286">
    <property type="component" value="Unassembled WGS sequence"/>
</dbReference>
<dbReference type="InterPro" id="IPR050425">
    <property type="entry name" value="NAD(P)_dehydrat-like"/>
</dbReference>
<evidence type="ECO:0000256" key="2">
    <source>
        <dbReference type="ARBA" id="ARBA00023445"/>
    </source>
</evidence>
<evidence type="ECO:0000259" key="3">
    <source>
        <dbReference type="Pfam" id="PF01370"/>
    </source>
</evidence>
<comment type="caution">
    <text evidence="4">The sequence shown here is derived from an EMBL/GenBank/DDBJ whole genome shotgun (WGS) entry which is preliminary data.</text>
</comment>
<dbReference type="PANTHER" id="PTHR10366">
    <property type="entry name" value="NAD DEPENDENT EPIMERASE/DEHYDRATASE"/>
    <property type="match status" value="1"/>
</dbReference>
<dbReference type="PANTHER" id="PTHR10366:SF564">
    <property type="entry name" value="STEROL-4-ALPHA-CARBOXYLATE 3-DEHYDROGENASE, DECARBOXYLATING"/>
    <property type="match status" value="1"/>
</dbReference>
<feature type="domain" description="NAD-dependent epimerase/dehydratase" evidence="3">
    <location>
        <begin position="6"/>
        <end position="254"/>
    </location>
</feature>
<gene>
    <name evidence="4" type="ORF">JMJ35_001483</name>
</gene>
<reference evidence="4" key="1">
    <citation type="submission" date="2023-03" db="EMBL/GenBank/DDBJ databases">
        <title>Complete genome of Cladonia borealis.</title>
        <authorList>
            <person name="Park H."/>
        </authorList>
    </citation>
    <scope>NUCLEOTIDE SEQUENCE</scope>
    <source>
        <strain evidence="4">ANT050790</strain>
    </source>
</reference>
<dbReference type="InterPro" id="IPR036291">
    <property type="entry name" value="NAD(P)-bd_dom_sf"/>
</dbReference>
<sequence>MTGELVLITGASGHMGFRAVVNALELGYQVRAAVRNQDKADVILNAPSVKALAPGKSLTFFFVPDIVADGAYDEAVKDVTYVLHIASPIAKPSDDYERDAIQPALKGTMNILESALKVPTVKRIVMTSSVIAVAPFKDFVMEESPRIFTANDRIPDDFGPYGHHFQAYAAEKSRALNATDKFIKTEKPHFEVSNIMPSFFIGKNELITDAADILSGTNRVAFSPVLGYKADGALPGAMSHVDDVAKVHVLALDPKIKGGQNFGLMSGGVDGNDWGDSVSIVKKHFPEAIKDGRLPADGTQPTKKFLYDTSETDKILGIKQKSYEEQVVSVTEHYLELLEKAGGKVEIKAGAGY</sequence>
<keyword evidence="1" id="KW-0560">Oxidoreductase</keyword>
<proteinExistence type="inferred from homology"/>